<dbReference type="InterPro" id="IPR013762">
    <property type="entry name" value="Integrase-like_cat_sf"/>
</dbReference>
<proteinExistence type="predicted"/>
<reference evidence="2 3" key="1">
    <citation type="submission" date="2016-02" db="EMBL/GenBank/DDBJ databases">
        <title>Draft genome sequence of the strain BR 10247T Bradyrhizobium neotropicale isolated from nodules of Centrolobium paraense.</title>
        <authorList>
            <person name="Simoes-Araujo J.L."/>
            <person name="Barauna A.C."/>
            <person name="Silva K."/>
            <person name="Zilli J.E."/>
        </authorList>
    </citation>
    <scope>NUCLEOTIDE SEQUENCE [LARGE SCALE GENOMIC DNA]</scope>
    <source>
        <strain evidence="2 3">BR 10247</strain>
    </source>
</reference>
<evidence type="ECO:0000256" key="1">
    <source>
        <dbReference type="ARBA" id="ARBA00023172"/>
    </source>
</evidence>
<dbReference type="InterPro" id="IPR011010">
    <property type="entry name" value="DNA_brk_join_enz"/>
</dbReference>
<evidence type="ECO:0000313" key="3">
    <source>
        <dbReference type="Proteomes" id="UP000077173"/>
    </source>
</evidence>
<dbReference type="GO" id="GO:0003677">
    <property type="term" value="F:DNA binding"/>
    <property type="evidence" value="ECO:0007669"/>
    <property type="project" value="InterPro"/>
</dbReference>
<keyword evidence="1" id="KW-0233">DNA recombination</keyword>
<name>A0A176YMT5_9BRAD</name>
<gene>
    <name evidence="2" type="ORF">AXW67_29705</name>
</gene>
<protein>
    <recommendedName>
        <fullName evidence="4">Tyr recombinase domain-containing protein</fullName>
    </recommendedName>
</protein>
<evidence type="ECO:0000313" key="2">
    <source>
        <dbReference type="EMBL" id="OAF07600.1"/>
    </source>
</evidence>
<accession>A0A176YMT5</accession>
<dbReference type="AlphaFoldDB" id="A0A176YMT5"/>
<dbReference type="Gene3D" id="1.10.443.10">
    <property type="entry name" value="Intergrase catalytic core"/>
    <property type="match status" value="1"/>
</dbReference>
<dbReference type="SUPFAM" id="SSF56349">
    <property type="entry name" value="DNA breaking-rejoining enzymes"/>
    <property type="match status" value="1"/>
</dbReference>
<evidence type="ECO:0008006" key="4">
    <source>
        <dbReference type="Google" id="ProtNLM"/>
    </source>
</evidence>
<keyword evidence="3" id="KW-1185">Reference proteome</keyword>
<organism evidence="2 3">
    <name type="scientific">Bradyrhizobium neotropicale</name>
    <dbReference type="NCBI Taxonomy" id="1497615"/>
    <lineage>
        <taxon>Bacteria</taxon>
        <taxon>Pseudomonadati</taxon>
        <taxon>Pseudomonadota</taxon>
        <taxon>Alphaproteobacteria</taxon>
        <taxon>Hyphomicrobiales</taxon>
        <taxon>Nitrobacteraceae</taxon>
        <taxon>Bradyrhizobium</taxon>
    </lineage>
</organism>
<comment type="caution">
    <text evidence="2">The sequence shown here is derived from an EMBL/GenBank/DDBJ whole genome shotgun (WGS) entry which is preliminary data.</text>
</comment>
<dbReference type="RefSeq" id="WP_063681765.1">
    <property type="nucleotide sequence ID" value="NZ_LSEF01000110.1"/>
</dbReference>
<dbReference type="EMBL" id="LSEF01000110">
    <property type="protein sequence ID" value="OAF07600.1"/>
    <property type="molecule type" value="Genomic_DNA"/>
</dbReference>
<dbReference type="Proteomes" id="UP000077173">
    <property type="component" value="Unassembled WGS sequence"/>
</dbReference>
<dbReference type="GO" id="GO:0006310">
    <property type="term" value="P:DNA recombination"/>
    <property type="evidence" value="ECO:0007669"/>
    <property type="project" value="UniProtKB-KW"/>
</dbReference>
<sequence>MNGRVLSDERSNRAGIAAPSKGTNLLRHWAATAMLRGGATLDMLGTVLRHRPPDMTAHYAKVDILMLQQIAQPWPGEARS</sequence>
<dbReference type="GO" id="GO:0015074">
    <property type="term" value="P:DNA integration"/>
    <property type="evidence" value="ECO:0007669"/>
    <property type="project" value="InterPro"/>
</dbReference>